<dbReference type="Pfam" id="PF04773">
    <property type="entry name" value="FecR"/>
    <property type="match status" value="1"/>
</dbReference>
<feature type="non-terminal residue" evidence="3">
    <location>
        <position position="830"/>
    </location>
</feature>
<keyword evidence="1" id="KW-0732">Signal</keyword>
<dbReference type="Pfam" id="PF14559">
    <property type="entry name" value="TPR_19"/>
    <property type="match status" value="1"/>
</dbReference>
<dbReference type="AlphaFoldDB" id="A0A7X9FQE1"/>
<dbReference type="Proteomes" id="UP000524246">
    <property type="component" value="Unassembled WGS sequence"/>
</dbReference>
<evidence type="ECO:0000313" key="4">
    <source>
        <dbReference type="Proteomes" id="UP000524246"/>
    </source>
</evidence>
<proteinExistence type="predicted"/>
<dbReference type="Gene3D" id="2.60.120.1440">
    <property type="match status" value="1"/>
</dbReference>
<gene>
    <name evidence="3" type="ORF">GYA55_02165</name>
</gene>
<dbReference type="EMBL" id="JAAZON010000088">
    <property type="protein sequence ID" value="NMC61953.1"/>
    <property type="molecule type" value="Genomic_DNA"/>
</dbReference>
<organism evidence="3 4">
    <name type="scientific">SAR324 cluster bacterium</name>
    <dbReference type="NCBI Taxonomy" id="2024889"/>
    <lineage>
        <taxon>Bacteria</taxon>
        <taxon>Deltaproteobacteria</taxon>
        <taxon>SAR324 cluster</taxon>
    </lineage>
</organism>
<dbReference type="Pfam" id="PF13432">
    <property type="entry name" value="TPR_16"/>
    <property type="match status" value="1"/>
</dbReference>
<dbReference type="SMART" id="SM00028">
    <property type="entry name" value="TPR"/>
    <property type="match status" value="7"/>
</dbReference>
<sequence length="830" mass="91499">MCSLRIKIVVVVISFFVSFTDAISQEQVLAQLESCEGVVMRQISGRGAFQAIGTGTLLRSSDVIQTGRNSRAAISFRDGGFLRIAENSSLQLEAKSGSNSNSKVIMPFGRAYYFSREPKAAPDFETPSVTTAIHGTEFALESNQNTTNVSVLDGSVRLTNPMGQLSLSSGEQGRASKDSAPLKTILIKPLDAVQWALYYPTLLSVSDLTKLKEAASKEEAFAISALEQGQKTAAISMLENAPDTGNPEIDLLKASLYVEQGDVTKAQALISSLNSKDDPAYSNTFKARLSALNAIILVAQNNKEEAQQLAATAYALDPKTPEALLARSYTSQASFEIKEAYEWAKKLAELLPNNSFAHARLAELEMGFGRNEEALKQAKQAMELDSNNSYALTVYGFSNLFRRMPDKAIESFEKAILNDGISSLPLLGLGLAKINKGLLADGRRDIEKAAFLAPQVAIYRSYLGKAFFEEEREGLAGHEYDRAISLDPLDPTSYLYRAYNQLSANDPVQALKDVEKSIELNNNRAIYRSSLLLDQDLAVRSAGLSETFTSLGFSQAARVEAIKSINKDYSNYSAHLLLADSYEMILTSDASTSEKALVDLLAPLSFNLFQRQAGDASLNEYNALFDRPDQRTGVLTSASTYNDRIAPQIQHAAKGEDSAYAFSLGSELTKGSKHNNFSRLNRARLLGSYQFDADNRALLEGVTTYYDLKELNMSPDQKEDEDFTIRSGYQHHLNSNSQLIADFGYSQIRSNSLAHSTLRQTIWNEIINGESFQRDYDILMDELSREALRLFRGNIQHIYDSEIVSLISGFHGQATHTLRKENSPVLEDPD</sequence>
<accession>A0A7X9FQE1</accession>
<dbReference type="InterPro" id="IPR006860">
    <property type="entry name" value="FecR"/>
</dbReference>
<feature type="chain" id="PRO_5030914488" evidence="1">
    <location>
        <begin position="23"/>
        <end position="830"/>
    </location>
</feature>
<dbReference type="InterPro" id="IPR011990">
    <property type="entry name" value="TPR-like_helical_dom_sf"/>
</dbReference>
<evidence type="ECO:0000256" key="1">
    <source>
        <dbReference type="SAM" id="SignalP"/>
    </source>
</evidence>
<evidence type="ECO:0000259" key="2">
    <source>
        <dbReference type="Pfam" id="PF04773"/>
    </source>
</evidence>
<comment type="caution">
    <text evidence="3">The sequence shown here is derived from an EMBL/GenBank/DDBJ whole genome shotgun (WGS) entry which is preliminary data.</text>
</comment>
<dbReference type="Gene3D" id="1.25.40.10">
    <property type="entry name" value="Tetratricopeptide repeat domain"/>
    <property type="match status" value="3"/>
</dbReference>
<name>A0A7X9FQE1_9DELT</name>
<evidence type="ECO:0000313" key="3">
    <source>
        <dbReference type="EMBL" id="NMC61953.1"/>
    </source>
</evidence>
<dbReference type="InterPro" id="IPR019734">
    <property type="entry name" value="TPR_rpt"/>
</dbReference>
<dbReference type="SUPFAM" id="SSF81901">
    <property type="entry name" value="HCP-like"/>
    <property type="match status" value="1"/>
</dbReference>
<feature type="domain" description="FecR protein" evidence="2">
    <location>
        <begin position="62"/>
        <end position="157"/>
    </location>
</feature>
<feature type="signal peptide" evidence="1">
    <location>
        <begin position="1"/>
        <end position="22"/>
    </location>
</feature>
<reference evidence="3 4" key="1">
    <citation type="journal article" date="2020" name="Biotechnol. Biofuels">
        <title>New insights from the biogas microbiome by comprehensive genome-resolved metagenomics of nearly 1600 species originating from multiple anaerobic digesters.</title>
        <authorList>
            <person name="Campanaro S."/>
            <person name="Treu L."/>
            <person name="Rodriguez-R L.M."/>
            <person name="Kovalovszki A."/>
            <person name="Ziels R.M."/>
            <person name="Maus I."/>
            <person name="Zhu X."/>
            <person name="Kougias P.G."/>
            <person name="Basile A."/>
            <person name="Luo G."/>
            <person name="Schluter A."/>
            <person name="Konstantinidis K.T."/>
            <person name="Angelidaki I."/>
        </authorList>
    </citation>
    <scope>NUCLEOTIDE SEQUENCE [LARGE SCALE GENOMIC DNA]</scope>
    <source>
        <strain evidence="3">AS27yjCOA_65</strain>
    </source>
</reference>
<protein>
    <submittedName>
        <fullName evidence="3">Tetratricopeptide repeat protein</fullName>
    </submittedName>
</protein>
<dbReference type="PANTHER" id="PTHR38731">
    <property type="entry name" value="LIPL45-RELATED LIPOPROTEIN-RELATED"/>
    <property type="match status" value="1"/>
</dbReference>